<dbReference type="PROSITE" id="PS50110">
    <property type="entry name" value="RESPONSE_REGULATORY"/>
    <property type="match status" value="1"/>
</dbReference>
<gene>
    <name evidence="4" type="ORF">GC097_16315</name>
</gene>
<dbReference type="Pfam" id="PF03704">
    <property type="entry name" value="BTAD"/>
    <property type="match status" value="1"/>
</dbReference>
<dbReference type="InterPro" id="IPR005158">
    <property type="entry name" value="BTAD"/>
</dbReference>
<dbReference type="Gene3D" id="3.40.50.2300">
    <property type="match status" value="1"/>
</dbReference>
<accession>A0ABX1ZRM9</accession>
<organism evidence="4 5">
    <name type="scientific">Paenibacillus planticolens</name>
    <dbReference type="NCBI Taxonomy" id="2654976"/>
    <lineage>
        <taxon>Bacteria</taxon>
        <taxon>Bacillati</taxon>
        <taxon>Bacillota</taxon>
        <taxon>Bacilli</taxon>
        <taxon>Bacillales</taxon>
        <taxon>Paenibacillaceae</taxon>
        <taxon>Paenibacillus</taxon>
    </lineage>
</organism>
<keyword evidence="5" id="KW-1185">Reference proteome</keyword>
<feature type="domain" description="Response regulatory" evidence="3">
    <location>
        <begin position="3"/>
        <end position="117"/>
    </location>
</feature>
<sequence>MLRAIIVDDEELSIKRLKNILIDSGEIEICGMFLNPVEAYEFVKSNPVDVAFLDISMPEINGMKLSGLLFELDASLDVVFVTGHDNYALQAYDMSAIDYLLKPVTTQRMSKTLDKIRKKLRVSSVEPFIAIHLLNGLKLYRRDQNKAQIKLRSPKTEELFAFLVCKRTVSREEIIDTLWSGLEPEKAWKNLNSTLYYVRKAISDSKAEHCIVAGRNEIRIDESGVYCDLYELERLIKKIRLAPTNNAELFEQAEALYTGQLLKGKAYEWASAPMRQLEQNYIFLLEAAARLHLQRREPLKSLHYFGEILKLDALREDVSHEMIRLFIELGRRNEALRQYRILEATLQHELGTKPNPSIKDLITSLN</sequence>
<evidence type="ECO:0000256" key="1">
    <source>
        <dbReference type="ARBA" id="ARBA00023012"/>
    </source>
</evidence>
<dbReference type="RefSeq" id="WP_171684410.1">
    <property type="nucleotide sequence ID" value="NZ_WHNZ01000039.1"/>
</dbReference>
<dbReference type="SMART" id="SM01043">
    <property type="entry name" value="BTAD"/>
    <property type="match status" value="1"/>
</dbReference>
<dbReference type="InterPro" id="IPR036388">
    <property type="entry name" value="WH-like_DNA-bd_sf"/>
</dbReference>
<dbReference type="Gene3D" id="1.10.10.10">
    <property type="entry name" value="Winged helix-like DNA-binding domain superfamily/Winged helix DNA-binding domain"/>
    <property type="match status" value="1"/>
</dbReference>
<feature type="modified residue" description="4-aspartylphosphate" evidence="2">
    <location>
        <position position="54"/>
    </location>
</feature>
<dbReference type="SUPFAM" id="SSF52172">
    <property type="entry name" value="CheY-like"/>
    <property type="match status" value="1"/>
</dbReference>
<dbReference type="InterPro" id="IPR001789">
    <property type="entry name" value="Sig_transdc_resp-reg_receiver"/>
</dbReference>
<protein>
    <submittedName>
        <fullName evidence="4">Response regulator</fullName>
    </submittedName>
</protein>
<dbReference type="InterPro" id="IPR011990">
    <property type="entry name" value="TPR-like_helical_dom_sf"/>
</dbReference>
<dbReference type="Gene3D" id="1.25.40.10">
    <property type="entry name" value="Tetratricopeptide repeat domain"/>
    <property type="match status" value="1"/>
</dbReference>
<evidence type="ECO:0000313" key="4">
    <source>
        <dbReference type="EMBL" id="NOV01582.1"/>
    </source>
</evidence>
<dbReference type="Proteomes" id="UP000618579">
    <property type="component" value="Unassembled WGS sequence"/>
</dbReference>
<dbReference type="PANTHER" id="PTHR35807">
    <property type="entry name" value="TRANSCRIPTIONAL REGULATOR REDD-RELATED"/>
    <property type="match status" value="1"/>
</dbReference>
<evidence type="ECO:0000256" key="2">
    <source>
        <dbReference type="PROSITE-ProRule" id="PRU00169"/>
    </source>
</evidence>
<name>A0ABX1ZRM9_9BACL</name>
<keyword evidence="1" id="KW-0902">Two-component regulatory system</keyword>
<dbReference type="EMBL" id="WHNZ01000039">
    <property type="protein sequence ID" value="NOV01582.1"/>
    <property type="molecule type" value="Genomic_DNA"/>
</dbReference>
<comment type="caution">
    <text evidence="4">The sequence shown here is derived from an EMBL/GenBank/DDBJ whole genome shotgun (WGS) entry which is preliminary data.</text>
</comment>
<evidence type="ECO:0000313" key="5">
    <source>
        <dbReference type="Proteomes" id="UP000618579"/>
    </source>
</evidence>
<keyword evidence="2" id="KW-0597">Phosphoprotein</keyword>
<evidence type="ECO:0000259" key="3">
    <source>
        <dbReference type="PROSITE" id="PS50110"/>
    </source>
</evidence>
<dbReference type="Pfam" id="PF00072">
    <property type="entry name" value="Response_reg"/>
    <property type="match status" value="1"/>
</dbReference>
<dbReference type="InterPro" id="IPR051677">
    <property type="entry name" value="AfsR-DnrI-RedD_regulator"/>
</dbReference>
<dbReference type="SUPFAM" id="SSF48452">
    <property type="entry name" value="TPR-like"/>
    <property type="match status" value="1"/>
</dbReference>
<dbReference type="SMART" id="SM00448">
    <property type="entry name" value="REC"/>
    <property type="match status" value="1"/>
</dbReference>
<proteinExistence type="predicted"/>
<dbReference type="InterPro" id="IPR011006">
    <property type="entry name" value="CheY-like_superfamily"/>
</dbReference>
<reference evidence="4 5" key="1">
    <citation type="submission" date="2019-10" db="EMBL/GenBank/DDBJ databases">
        <title>Description of Paenibacillus pedi sp. nov.</title>
        <authorList>
            <person name="Carlier A."/>
            <person name="Qi S."/>
        </authorList>
    </citation>
    <scope>NUCLEOTIDE SEQUENCE [LARGE SCALE GENOMIC DNA]</scope>
    <source>
        <strain evidence="4 5">LMG 31457</strain>
    </source>
</reference>